<proteinExistence type="predicted"/>
<dbReference type="AlphaFoldDB" id="A0A0E9V8Z6"/>
<sequence>MCVPHRSERPRSPLGSAAFQAQAPFLSRRVSADSPPAGLQPLPLLRVRV</sequence>
<evidence type="ECO:0000313" key="1">
    <source>
        <dbReference type="EMBL" id="JAH74512.1"/>
    </source>
</evidence>
<accession>A0A0E9V8Z6</accession>
<reference evidence="1" key="1">
    <citation type="submission" date="2014-11" db="EMBL/GenBank/DDBJ databases">
        <authorList>
            <person name="Amaro Gonzalez C."/>
        </authorList>
    </citation>
    <scope>NUCLEOTIDE SEQUENCE</scope>
</reference>
<organism evidence="1">
    <name type="scientific">Anguilla anguilla</name>
    <name type="common">European freshwater eel</name>
    <name type="synonym">Muraena anguilla</name>
    <dbReference type="NCBI Taxonomy" id="7936"/>
    <lineage>
        <taxon>Eukaryota</taxon>
        <taxon>Metazoa</taxon>
        <taxon>Chordata</taxon>
        <taxon>Craniata</taxon>
        <taxon>Vertebrata</taxon>
        <taxon>Euteleostomi</taxon>
        <taxon>Actinopterygii</taxon>
        <taxon>Neopterygii</taxon>
        <taxon>Teleostei</taxon>
        <taxon>Anguilliformes</taxon>
        <taxon>Anguillidae</taxon>
        <taxon>Anguilla</taxon>
    </lineage>
</organism>
<dbReference type="EMBL" id="GBXM01034065">
    <property type="protein sequence ID" value="JAH74512.1"/>
    <property type="molecule type" value="Transcribed_RNA"/>
</dbReference>
<reference evidence="1" key="2">
    <citation type="journal article" date="2015" name="Fish Shellfish Immunol.">
        <title>Early steps in the European eel (Anguilla anguilla)-Vibrio vulnificus interaction in the gills: Role of the RtxA13 toxin.</title>
        <authorList>
            <person name="Callol A."/>
            <person name="Pajuelo D."/>
            <person name="Ebbesson L."/>
            <person name="Teles M."/>
            <person name="MacKenzie S."/>
            <person name="Amaro C."/>
        </authorList>
    </citation>
    <scope>NUCLEOTIDE SEQUENCE</scope>
</reference>
<name>A0A0E9V8Z6_ANGAN</name>
<protein>
    <submittedName>
        <fullName evidence="1">Uncharacterized protein</fullName>
    </submittedName>
</protein>